<organism evidence="4">
    <name type="scientific">Manihot esculenta</name>
    <name type="common">Cassava</name>
    <name type="synonym">Jatropha manihot</name>
    <dbReference type="NCBI Taxonomy" id="3983"/>
    <lineage>
        <taxon>Eukaryota</taxon>
        <taxon>Viridiplantae</taxon>
        <taxon>Streptophyta</taxon>
        <taxon>Embryophyta</taxon>
        <taxon>Tracheophyta</taxon>
        <taxon>Spermatophyta</taxon>
        <taxon>Magnoliopsida</taxon>
        <taxon>eudicotyledons</taxon>
        <taxon>Gunneridae</taxon>
        <taxon>Pentapetalae</taxon>
        <taxon>rosids</taxon>
        <taxon>fabids</taxon>
        <taxon>Malpighiales</taxon>
        <taxon>Euphorbiaceae</taxon>
        <taxon>Crotonoideae</taxon>
        <taxon>Manihoteae</taxon>
        <taxon>Manihot</taxon>
    </lineage>
</organism>
<dbReference type="SUPFAM" id="SSF81296">
    <property type="entry name" value="E set domains"/>
    <property type="match status" value="1"/>
</dbReference>
<evidence type="ECO:0000256" key="2">
    <source>
        <dbReference type="SAM" id="Phobius"/>
    </source>
</evidence>
<evidence type="ECO:0000313" key="4">
    <source>
        <dbReference type="EMBL" id="OAY21206.1"/>
    </source>
</evidence>
<dbReference type="PANTHER" id="PTHR46316">
    <property type="entry name" value="SNF1-RELATED PROTEIN KINASE REGULATORY SUBUNIT BETA-1"/>
    <property type="match status" value="1"/>
</dbReference>
<reference evidence="4" key="1">
    <citation type="submission" date="2016-02" db="EMBL/GenBank/DDBJ databases">
        <title>WGS assembly of Manihot esculenta.</title>
        <authorList>
            <person name="Bredeson J.V."/>
            <person name="Prochnik S.E."/>
            <person name="Lyons J.B."/>
            <person name="Schmutz J."/>
            <person name="Grimwood J."/>
            <person name="Vrebalov J."/>
            <person name="Bart R.S."/>
            <person name="Amuge T."/>
            <person name="Ferguson M.E."/>
            <person name="Green R."/>
            <person name="Putnam N."/>
            <person name="Stites J."/>
            <person name="Rounsley S."/>
            <person name="Rokhsar D.S."/>
        </authorList>
    </citation>
    <scope>NUCLEOTIDE SEQUENCE [LARGE SCALE GENOMIC DNA]</scope>
    <source>
        <tissue evidence="4">Leaf</tissue>
    </source>
</reference>
<keyword evidence="2" id="KW-0812">Transmembrane</keyword>
<dbReference type="InterPro" id="IPR013783">
    <property type="entry name" value="Ig-like_fold"/>
</dbReference>
<dbReference type="GO" id="GO:0009507">
    <property type="term" value="C:chloroplast"/>
    <property type="evidence" value="ECO:0007669"/>
    <property type="project" value="UniProtKB-ARBA"/>
</dbReference>
<name>A0A199U9A7_MANES</name>
<dbReference type="CDD" id="cd02859">
    <property type="entry name" value="E_set_AMPKbeta_like_N"/>
    <property type="match status" value="1"/>
</dbReference>
<dbReference type="AlphaFoldDB" id="A0A199U9A7"/>
<feature type="transmembrane region" description="Helical" evidence="2">
    <location>
        <begin position="207"/>
        <end position="226"/>
    </location>
</feature>
<sequence length="250" mass="27501">MGNVNGREGGGNRADENGSNGESIIQAAYSHQAAAVVSSDSVTNISNNSNNIYSNTTPPHSPARSASPLLFAPQVPVAPLQRPDGPPFLNQMWRNESPRVVDHPSEQGIPTIISWNYGGNEVFLEGSWDNWMSRKQLQRSGKDHSILMVLPSGIYHYKFIVDGEWRYIPDLPFVADEMGCVCNLLDVNVSIYSPVLDSLTPALDFPFSFPFLFFFFSFVCVCVHALEFCLIGCAELAGTWEIVARGLGQL</sequence>
<dbReference type="EMBL" id="KV451916">
    <property type="protein sequence ID" value="OAY21206.1"/>
    <property type="molecule type" value="Genomic_DNA"/>
</dbReference>
<dbReference type="STRING" id="3983.A0A199U9A7"/>
<accession>A0A199U9A7</accession>
<protein>
    <recommendedName>
        <fullName evidence="3">AMP-activated protein kinase glycogen-binding domain-containing protein</fullName>
    </recommendedName>
</protein>
<dbReference type="InterPro" id="IPR032640">
    <property type="entry name" value="AMPK1_CBM"/>
</dbReference>
<dbReference type="InterPro" id="IPR043554">
    <property type="entry name" value="KINB"/>
</dbReference>
<keyword evidence="2" id="KW-1133">Transmembrane helix</keyword>
<feature type="domain" description="AMP-activated protein kinase glycogen-binding" evidence="3">
    <location>
        <begin position="109"/>
        <end position="188"/>
    </location>
</feature>
<dbReference type="InterPro" id="IPR014756">
    <property type="entry name" value="Ig_E-set"/>
</dbReference>
<proteinExistence type="predicted"/>
<keyword evidence="2" id="KW-0472">Membrane</keyword>
<evidence type="ECO:0000256" key="1">
    <source>
        <dbReference type="SAM" id="MobiDB-lite"/>
    </source>
</evidence>
<dbReference type="Gene3D" id="2.60.40.10">
    <property type="entry name" value="Immunoglobulins"/>
    <property type="match status" value="1"/>
</dbReference>
<feature type="region of interest" description="Disordered" evidence="1">
    <location>
        <begin position="1"/>
        <end position="20"/>
    </location>
</feature>
<gene>
    <name evidence="4" type="ORF">MANES_S108600</name>
</gene>
<dbReference type="PANTHER" id="PTHR46316:SF9">
    <property type="entry name" value="SNF1-RELATED PROTEIN KINASE REGULATORY SUBUNIT BETA-1"/>
    <property type="match status" value="1"/>
</dbReference>
<evidence type="ECO:0000259" key="3">
    <source>
        <dbReference type="Pfam" id="PF16561"/>
    </source>
</evidence>
<dbReference type="Pfam" id="PF16561">
    <property type="entry name" value="AMPK1_CBM"/>
    <property type="match status" value="1"/>
</dbReference>